<keyword evidence="4" id="KW-1185">Reference proteome</keyword>
<evidence type="ECO:0000313" key="3">
    <source>
        <dbReference type="EMBL" id="KAH7313857.1"/>
    </source>
</evidence>
<feature type="region of interest" description="Disordered" evidence="1">
    <location>
        <begin position="1"/>
        <end position="22"/>
    </location>
</feature>
<comment type="caution">
    <text evidence="3">The sequence shown here is derived from an EMBL/GenBank/DDBJ whole genome shotgun (WGS) entry which is preliminary data.</text>
</comment>
<keyword evidence="3" id="KW-0378">Hydrolase</keyword>
<proteinExistence type="predicted"/>
<organism evidence="3 4">
    <name type="scientific">Stachybotrys elegans</name>
    <dbReference type="NCBI Taxonomy" id="80388"/>
    <lineage>
        <taxon>Eukaryota</taxon>
        <taxon>Fungi</taxon>
        <taxon>Dikarya</taxon>
        <taxon>Ascomycota</taxon>
        <taxon>Pezizomycotina</taxon>
        <taxon>Sordariomycetes</taxon>
        <taxon>Hypocreomycetidae</taxon>
        <taxon>Hypocreales</taxon>
        <taxon>Stachybotryaceae</taxon>
        <taxon>Stachybotrys</taxon>
    </lineage>
</organism>
<evidence type="ECO:0000313" key="4">
    <source>
        <dbReference type="Proteomes" id="UP000813444"/>
    </source>
</evidence>
<evidence type="ECO:0000256" key="1">
    <source>
        <dbReference type="SAM" id="MobiDB-lite"/>
    </source>
</evidence>
<dbReference type="GO" id="GO:0016787">
    <property type="term" value="F:hydrolase activity"/>
    <property type="evidence" value="ECO:0007669"/>
    <property type="project" value="UniProtKB-KW"/>
</dbReference>
<protein>
    <submittedName>
        <fullName evidence="3">Zearalenone hydrolase</fullName>
    </submittedName>
</protein>
<feature type="domain" description="AB hydrolase-1" evidence="2">
    <location>
        <begin position="46"/>
        <end position="171"/>
    </location>
</feature>
<dbReference type="InterPro" id="IPR000073">
    <property type="entry name" value="AB_hydrolase_1"/>
</dbReference>
<sequence>MDSSTSHHTLTSNAHNHDSANMRKTGIITTQHNIKCYYEQEGSGPHIVLIPDGFGDCHEFDKAVSLIADKGFTVTTFDMPGMSRSRDAPPETYQDVTSARLAEYVIGITDALGIKEAAFWGCSSGGGIVLNILKAFPDRVRNAMPHEVPFYEAKSLSEFRAMSDEEIVEKISHLTFVFLGADPKAWEALGKDCHERLKRNYVTWARGYTGTLTHTIPTTAEDILKKPIDWSVGKATPTIGTLVSENVEMGKSMGIEVKYISGSHFPSVDCPEEFAQYVVDTCRKYTTV</sequence>
<dbReference type="AlphaFoldDB" id="A0A8K0STV1"/>
<name>A0A8K0STV1_9HYPO</name>
<dbReference type="Gene3D" id="3.40.50.1820">
    <property type="entry name" value="alpha/beta hydrolase"/>
    <property type="match status" value="1"/>
</dbReference>
<dbReference type="EMBL" id="JAGPNK010000009">
    <property type="protein sequence ID" value="KAH7313857.1"/>
    <property type="molecule type" value="Genomic_DNA"/>
</dbReference>
<gene>
    <name evidence="3" type="ORF">B0I35DRAFT_436000</name>
</gene>
<dbReference type="Proteomes" id="UP000813444">
    <property type="component" value="Unassembled WGS sequence"/>
</dbReference>
<dbReference type="PANTHER" id="PTHR43329">
    <property type="entry name" value="EPOXIDE HYDROLASE"/>
    <property type="match status" value="1"/>
</dbReference>
<feature type="compositionally biased region" description="Polar residues" evidence="1">
    <location>
        <begin position="1"/>
        <end position="14"/>
    </location>
</feature>
<accession>A0A8K0STV1</accession>
<reference evidence="3" key="1">
    <citation type="journal article" date="2021" name="Nat. Commun.">
        <title>Genetic determinants of endophytism in the Arabidopsis root mycobiome.</title>
        <authorList>
            <person name="Mesny F."/>
            <person name="Miyauchi S."/>
            <person name="Thiergart T."/>
            <person name="Pickel B."/>
            <person name="Atanasova L."/>
            <person name="Karlsson M."/>
            <person name="Huettel B."/>
            <person name="Barry K.W."/>
            <person name="Haridas S."/>
            <person name="Chen C."/>
            <person name="Bauer D."/>
            <person name="Andreopoulos W."/>
            <person name="Pangilinan J."/>
            <person name="LaButti K."/>
            <person name="Riley R."/>
            <person name="Lipzen A."/>
            <person name="Clum A."/>
            <person name="Drula E."/>
            <person name="Henrissat B."/>
            <person name="Kohler A."/>
            <person name="Grigoriev I.V."/>
            <person name="Martin F.M."/>
            <person name="Hacquard S."/>
        </authorList>
    </citation>
    <scope>NUCLEOTIDE SEQUENCE</scope>
    <source>
        <strain evidence="3">MPI-CAGE-CH-0235</strain>
    </source>
</reference>
<dbReference type="OrthoDB" id="408373at2759"/>
<evidence type="ECO:0000259" key="2">
    <source>
        <dbReference type="Pfam" id="PF00561"/>
    </source>
</evidence>
<dbReference type="SUPFAM" id="SSF53474">
    <property type="entry name" value="alpha/beta-Hydrolases"/>
    <property type="match status" value="1"/>
</dbReference>
<dbReference type="Pfam" id="PF00561">
    <property type="entry name" value="Abhydrolase_1"/>
    <property type="match status" value="1"/>
</dbReference>
<dbReference type="InterPro" id="IPR029058">
    <property type="entry name" value="AB_hydrolase_fold"/>
</dbReference>